<proteinExistence type="predicted"/>
<dbReference type="EMBL" id="CM004397">
    <property type="protein sequence ID" value="OAY37847.1"/>
    <property type="molecule type" value="Genomic_DNA"/>
</dbReference>
<name>A0A2C9V301_MANES</name>
<accession>A0A2C9V301</accession>
<gene>
    <name evidence="1" type="ORF">MANES_11G133900</name>
</gene>
<sequence length="70" mass="8064">MIFISFIITVDLAAAVIIVCHHHSFMWELQRKPWISCGEREFSEGEIAEFLRNKDLDCGEGIFLSICLYA</sequence>
<organism evidence="1">
    <name type="scientific">Manihot esculenta</name>
    <name type="common">Cassava</name>
    <name type="synonym">Jatropha manihot</name>
    <dbReference type="NCBI Taxonomy" id="3983"/>
    <lineage>
        <taxon>Eukaryota</taxon>
        <taxon>Viridiplantae</taxon>
        <taxon>Streptophyta</taxon>
        <taxon>Embryophyta</taxon>
        <taxon>Tracheophyta</taxon>
        <taxon>Spermatophyta</taxon>
        <taxon>Magnoliopsida</taxon>
        <taxon>eudicotyledons</taxon>
        <taxon>Gunneridae</taxon>
        <taxon>Pentapetalae</taxon>
        <taxon>rosids</taxon>
        <taxon>fabids</taxon>
        <taxon>Malpighiales</taxon>
        <taxon>Euphorbiaceae</taxon>
        <taxon>Crotonoideae</taxon>
        <taxon>Manihoteae</taxon>
        <taxon>Manihot</taxon>
    </lineage>
</organism>
<dbReference type="AlphaFoldDB" id="A0A2C9V301"/>
<reference evidence="1" key="1">
    <citation type="submission" date="2016-02" db="EMBL/GenBank/DDBJ databases">
        <title>WGS assembly of Manihot esculenta.</title>
        <authorList>
            <person name="Bredeson J.V."/>
            <person name="Prochnik S.E."/>
            <person name="Lyons J.B."/>
            <person name="Schmutz J."/>
            <person name="Grimwood J."/>
            <person name="Vrebalov J."/>
            <person name="Bart R.S."/>
            <person name="Amuge T."/>
            <person name="Ferguson M.E."/>
            <person name="Green R."/>
            <person name="Putnam N."/>
            <person name="Stites J."/>
            <person name="Rounsley S."/>
            <person name="Rokhsar D.S."/>
        </authorList>
    </citation>
    <scope>NUCLEOTIDE SEQUENCE [LARGE SCALE GENOMIC DNA]</scope>
    <source>
        <tissue evidence="1">Leaf</tissue>
    </source>
</reference>
<evidence type="ECO:0000313" key="1">
    <source>
        <dbReference type="EMBL" id="OAY37847.1"/>
    </source>
</evidence>
<protein>
    <submittedName>
        <fullName evidence="1">Uncharacterized protein</fullName>
    </submittedName>
</protein>